<gene>
    <name evidence="1" type="ORF">N4261_19225</name>
</gene>
<evidence type="ECO:0000313" key="1">
    <source>
        <dbReference type="EMBL" id="UXH77127.1"/>
    </source>
</evidence>
<dbReference type="Proteomes" id="UP001064933">
    <property type="component" value="Chromosome"/>
</dbReference>
<dbReference type="InterPro" id="IPR022037">
    <property type="entry name" value="DUF3606"/>
</dbReference>
<protein>
    <submittedName>
        <fullName evidence="1">DUF3606 domain-containing protein</fullName>
    </submittedName>
</protein>
<proteinExistence type="predicted"/>
<dbReference type="RefSeq" id="WP_261756871.1">
    <property type="nucleotide sequence ID" value="NZ_CP104562.2"/>
</dbReference>
<sequence>MSDDKTKTGNQDRSRINLSEDYEVRYWSSKFGVTAEQLEAAVQAVGNSAAAVQAHLKNAAQ</sequence>
<reference evidence="1" key="1">
    <citation type="submission" date="2022-10" db="EMBL/GenBank/DDBJ databases">
        <title>Characterization and whole genome sequencing of a new Roseateles species, isolated from fresh water.</title>
        <authorList>
            <person name="Guliayeva D.Y."/>
            <person name="Akhremchuk A.E."/>
            <person name="Sikolenko M.A."/>
            <person name="Valentovich L.N."/>
            <person name="Sidarenka A.V."/>
        </authorList>
    </citation>
    <scope>NUCLEOTIDE SEQUENCE</scope>
    <source>
        <strain evidence="1">BIM B-1768</strain>
    </source>
</reference>
<dbReference type="Pfam" id="PF12244">
    <property type="entry name" value="DUF3606"/>
    <property type="match status" value="1"/>
</dbReference>
<accession>A0ABY6AVU9</accession>
<organism evidence="1 2">
    <name type="scientific">Roseateles amylovorans</name>
    <dbReference type="NCBI Taxonomy" id="2978473"/>
    <lineage>
        <taxon>Bacteria</taxon>
        <taxon>Pseudomonadati</taxon>
        <taxon>Pseudomonadota</taxon>
        <taxon>Betaproteobacteria</taxon>
        <taxon>Burkholderiales</taxon>
        <taxon>Sphaerotilaceae</taxon>
        <taxon>Roseateles</taxon>
    </lineage>
</organism>
<dbReference type="EMBL" id="CP104562">
    <property type="protein sequence ID" value="UXH77127.1"/>
    <property type="molecule type" value="Genomic_DNA"/>
</dbReference>
<name>A0ABY6AVU9_9BURK</name>
<evidence type="ECO:0000313" key="2">
    <source>
        <dbReference type="Proteomes" id="UP001064933"/>
    </source>
</evidence>
<keyword evidence="2" id="KW-1185">Reference proteome</keyword>